<evidence type="ECO:0000313" key="2">
    <source>
        <dbReference type="EMBL" id="PNS07744.1"/>
    </source>
</evidence>
<feature type="transmembrane region" description="Helical" evidence="1">
    <location>
        <begin position="25"/>
        <end position="42"/>
    </location>
</feature>
<evidence type="ECO:0000313" key="3">
    <source>
        <dbReference type="Proteomes" id="UP000236220"/>
    </source>
</evidence>
<keyword evidence="1" id="KW-0812">Transmembrane</keyword>
<comment type="caution">
    <text evidence="2">The sequence shown here is derived from an EMBL/GenBank/DDBJ whole genome shotgun (WGS) entry which is preliminary data.</text>
</comment>
<accession>A0A2K1PY78</accession>
<reference evidence="2 3" key="1">
    <citation type="submission" date="2017-08" db="EMBL/GenBank/DDBJ databases">
        <title>Lysobacter sylvestris genome.</title>
        <authorList>
            <person name="Zhang D.-C."/>
            <person name="Albuquerque L."/>
            <person name="Franca L."/>
            <person name="Froufe H.J.C."/>
            <person name="Barroso C."/>
            <person name="Egas C."/>
            <person name="Da Costa M."/>
            <person name="Margesin R."/>
        </authorList>
    </citation>
    <scope>NUCLEOTIDE SEQUENCE [LARGE SCALE GENOMIC DNA]</scope>
    <source>
        <strain evidence="2 3">AM20-91</strain>
    </source>
</reference>
<keyword evidence="1" id="KW-0472">Membrane</keyword>
<keyword evidence="3" id="KW-1185">Reference proteome</keyword>
<name>A0A2K1PY78_9GAMM</name>
<gene>
    <name evidence="2" type="ORF">Lysil_1920</name>
</gene>
<keyword evidence="1" id="KW-1133">Transmembrane helix</keyword>
<dbReference type="EMBL" id="NPZB01000002">
    <property type="protein sequence ID" value="PNS07744.1"/>
    <property type="molecule type" value="Genomic_DNA"/>
</dbReference>
<dbReference type="Proteomes" id="UP000236220">
    <property type="component" value="Unassembled WGS sequence"/>
</dbReference>
<dbReference type="AlphaFoldDB" id="A0A2K1PY78"/>
<organism evidence="2 3">
    <name type="scientific">Solilutibacter silvestris</name>
    <dbReference type="NCBI Taxonomy" id="1645665"/>
    <lineage>
        <taxon>Bacteria</taxon>
        <taxon>Pseudomonadati</taxon>
        <taxon>Pseudomonadota</taxon>
        <taxon>Gammaproteobacteria</taxon>
        <taxon>Lysobacterales</taxon>
        <taxon>Lysobacteraceae</taxon>
        <taxon>Solilutibacter</taxon>
    </lineage>
</organism>
<evidence type="ECO:0000256" key="1">
    <source>
        <dbReference type="SAM" id="Phobius"/>
    </source>
</evidence>
<sequence>MLLGFYALTWLVAPTAPIGSDALHVFITAIGIAGLALAIMAIRELHLQKKIAMQLKKENEGFV</sequence>
<protein>
    <submittedName>
        <fullName evidence="2">Uncharacterized protein</fullName>
    </submittedName>
</protein>
<proteinExistence type="predicted"/>